<feature type="transmembrane region" description="Helical" evidence="10">
    <location>
        <begin position="489"/>
        <end position="515"/>
    </location>
</feature>
<evidence type="ECO:0000256" key="3">
    <source>
        <dbReference type="ARBA" id="ARBA00022448"/>
    </source>
</evidence>
<evidence type="ECO:0008006" key="13">
    <source>
        <dbReference type="Google" id="ProtNLM"/>
    </source>
</evidence>
<feature type="transmembrane region" description="Helical" evidence="10">
    <location>
        <begin position="685"/>
        <end position="707"/>
    </location>
</feature>
<dbReference type="NCBIfam" id="TIGR00728">
    <property type="entry name" value="OPT_sfam"/>
    <property type="match status" value="1"/>
</dbReference>
<protein>
    <recommendedName>
        <fullName evidence="13">OPT superfamily oligopeptide transporter</fullName>
    </recommendedName>
</protein>
<dbReference type="Proteomes" id="UP001430584">
    <property type="component" value="Unassembled WGS sequence"/>
</dbReference>
<reference evidence="11 12" key="1">
    <citation type="submission" date="2024-02" db="EMBL/GenBank/DDBJ databases">
        <title>De novo assembly and annotation of 12 fungi associated with fruit tree decline syndrome in Ontario, Canada.</title>
        <authorList>
            <person name="Sulman M."/>
            <person name="Ellouze W."/>
            <person name="Ilyukhin E."/>
        </authorList>
    </citation>
    <scope>NUCLEOTIDE SEQUENCE [LARGE SCALE GENOMIC DNA]</scope>
    <source>
        <strain evidence="11 12">FDS-637</strain>
    </source>
</reference>
<keyword evidence="7 10" id="KW-1133">Transmembrane helix</keyword>
<dbReference type="PANTHER" id="PTHR22601">
    <property type="entry name" value="ISP4 LIKE PROTEIN"/>
    <property type="match status" value="1"/>
</dbReference>
<evidence type="ECO:0000256" key="4">
    <source>
        <dbReference type="ARBA" id="ARBA00022692"/>
    </source>
</evidence>
<evidence type="ECO:0000313" key="11">
    <source>
        <dbReference type="EMBL" id="KAL0262186.1"/>
    </source>
</evidence>
<feature type="transmembrane region" description="Helical" evidence="10">
    <location>
        <begin position="155"/>
        <end position="175"/>
    </location>
</feature>
<feature type="transmembrane region" description="Helical" evidence="10">
    <location>
        <begin position="324"/>
        <end position="343"/>
    </location>
</feature>
<comment type="similarity">
    <text evidence="2">Belongs to the oligopeptide OPT transporter family.</text>
</comment>
<evidence type="ECO:0000256" key="9">
    <source>
        <dbReference type="SAM" id="MobiDB-lite"/>
    </source>
</evidence>
<comment type="caution">
    <text evidence="11">The sequence shown here is derived from an EMBL/GenBank/DDBJ whole genome shotgun (WGS) entry which is preliminary data.</text>
</comment>
<dbReference type="RefSeq" id="XP_066635215.1">
    <property type="nucleotide sequence ID" value="XM_066775096.1"/>
</dbReference>
<keyword evidence="5" id="KW-0571">Peptide transport</keyword>
<keyword evidence="3" id="KW-0813">Transport</keyword>
<feature type="transmembrane region" description="Helical" evidence="10">
    <location>
        <begin position="463"/>
        <end position="483"/>
    </location>
</feature>
<evidence type="ECO:0000256" key="7">
    <source>
        <dbReference type="ARBA" id="ARBA00022989"/>
    </source>
</evidence>
<feature type="transmembrane region" description="Helical" evidence="10">
    <location>
        <begin position="84"/>
        <end position="104"/>
    </location>
</feature>
<evidence type="ECO:0000256" key="2">
    <source>
        <dbReference type="ARBA" id="ARBA00008807"/>
    </source>
</evidence>
<proteinExistence type="inferred from homology"/>
<keyword evidence="8 10" id="KW-0472">Membrane</keyword>
<comment type="subcellular location">
    <subcellularLocation>
        <location evidence="1">Membrane</location>
        <topology evidence="1">Multi-pass membrane protein</topology>
    </subcellularLocation>
</comment>
<evidence type="ECO:0000256" key="10">
    <source>
        <dbReference type="SAM" id="Phobius"/>
    </source>
</evidence>
<keyword evidence="12" id="KW-1185">Reference proteome</keyword>
<feature type="region of interest" description="Disordered" evidence="9">
    <location>
        <begin position="39"/>
        <end position="58"/>
    </location>
</feature>
<name>A0ABR3CPI3_9PEZI</name>
<feature type="transmembrane region" description="Helical" evidence="10">
    <location>
        <begin position="573"/>
        <end position="594"/>
    </location>
</feature>
<keyword evidence="4 10" id="KW-0812">Transmembrane</keyword>
<dbReference type="InterPro" id="IPR004648">
    <property type="entry name" value="Oligpept_transpt"/>
</dbReference>
<dbReference type="InterPro" id="IPR004813">
    <property type="entry name" value="OPT"/>
</dbReference>
<keyword evidence="6" id="KW-0653">Protein transport</keyword>
<sequence>MELDEDLALHRCPRRLSRGSGVGFADDFEMTSFSDEDSKKDLAESVDDRTDATSTENLKSQGNSDIALEVLHAGDDPSLNALTFRTWSIGVGLGAFGAIVNTMFHFRPRILDISQVLLALAAYILGIFMEKCTPKSGFIGYWFNPHPFNSKEHTAIIIIASSASQVPIAIQVIAVQKLYYNNAPSTALSLLIVLSTQCLGYGFAGILRRAVVYPAKMVWPMLLPVNSLLEVLHQEREKPSHRRRIMYWVFTAILLWQFLPEYIMPILSGVSVFCLANQSSTIFTTIFGGSNRNEGLGLLSLGLDWRFITSQPLWYPLQTLTNNLIGYIICIALFAAVYYGNAWRAQDFPFLSQLLYSGNSTSSNFILHGQKGAVDEQGLPYFTGTFAISLFTNSLYITSTIVHLLLWNWPDIRKAWDFARPQRLRKLVTLSFWTSNPEVVEHDEVVNNPHYQFMRAYKEGPNWWYAAVFITSTIIGLVCIYTANTTLPWYGFLISILLAAILCPFFGAQAALTGYQGKVQPLMHLLGGLIHPGSPTANLYFTLFGHASITHALNMTRSLKLGQYAKLPPRITFVAQLLGTLLGSVISHAVMTAITADQRSVLLDPPSNTAVVWSAARPQHLRALATAFGDHGPSLFSLARRPLPRYALIPLGLLLGPLLPLPAFFLSRLFPSHSTITRSLNTPLVAASAGVLATLPSTSAMPAYFAVGFASQFWLRRYRPGWFARHNYVVAAAVEAGAQACGVLVTLLLRGGLGGWAEVPMPGWWGNNVGGNFDRCPAAGDAAAGLGMVRDAGGGL</sequence>
<evidence type="ECO:0000313" key="12">
    <source>
        <dbReference type="Proteomes" id="UP001430584"/>
    </source>
</evidence>
<feature type="transmembrane region" description="Helical" evidence="10">
    <location>
        <begin position="187"/>
        <end position="207"/>
    </location>
</feature>
<evidence type="ECO:0000256" key="5">
    <source>
        <dbReference type="ARBA" id="ARBA00022856"/>
    </source>
</evidence>
<gene>
    <name evidence="11" type="ORF">SLS55_003625</name>
</gene>
<dbReference type="Pfam" id="PF03169">
    <property type="entry name" value="OPT"/>
    <property type="match status" value="1"/>
</dbReference>
<feature type="transmembrane region" description="Helical" evidence="10">
    <location>
        <begin position="646"/>
        <end position="665"/>
    </location>
</feature>
<dbReference type="GeneID" id="92007710"/>
<organism evidence="11 12">
    <name type="scientific">Diplodia seriata</name>
    <dbReference type="NCBI Taxonomy" id="420778"/>
    <lineage>
        <taxon>Eukaryota</taxon>
        <taxon>Fungi</taxon>
        <taxon>Dikarya</taxon>
        <taxon>Ascomycota</taxon>
        <taxon>Pezizomycotina</taxon>
        <taxon>Dothideomycetes</taxon>
        <taxon>Dothideomycetes incertae sedis</taxon>
        <taxon>Botryosphaeriales</taxon>
        <taxon>Botryosphaeriaceae</taxon>
        <taxon>Diplodia</taxon>
    </lineage>
</organism>
<feature type="compositionally biased region" description="Basic and acidic residues" evidence="9">
    <location>
        <begin position="39"/>
        <end position="51"/>
    </location>
</feature>
<evidence type="ECO:0000256" key="6">
    <source>
        <dbReference type="ARBA" id="ARBA00022927"/>
    </source>
</evidence>
<feature type="transmembrane region" description="Helical" evidence="10">
    <location>
        <begin position="728"/>
        <end position="749"/>
    </location>
</feature>
<evidence type="ECO:0000256" key="1">
    <source>
        <dbReference type="ARBA" id="ARBA00004141"/>
    </source>
</evidence>
<feature type="transmembrane region" description="Helical" evidence="10">
    <location>
        <begin position="536"/>
        <end position="553"/>
    </location>
</feature>
<accession>A0ABR3CPI3</accession>
<dbReference type="EMBL" id="JAJVCZ030000003">
    <property type="protein sequence ID" value="KAL0262186.1"/>
    <property type="molecule type" value="Genomic_DNA"/>
</dbReference>
<feature type="transmembrane region" description="Helical" evidence="10">
    <location>
        <begin position="116"/>
        <end position="143"/>
    </location>
</feature>
<evidence type="ECO:0000256" key="8">
    <source>
        <dbReference type="ARBA" id="ARBA00023136"/>
    </source>
</evidence>